<dbReference type="InterPro" id="IPR039357">
    <property type="entry name" value="SRD5A/TECR"/>
</dbReference>
<keyword evidence="8 9" id="KW-0472">Membrane</keyword>
<dbReference type="OrthoDB" id="540503at2759"/>
<evidence type="ECO:0000256" key="4">
    <source>
        <dbReference type="ARBA" id="ARBA00022692"/>
    </source>
</evidence>
<accession>G8ZTS8</accession>
<dbReference type="RefSeq" id="XP_003681233.1">
    <property type="nucleotide sequence ID" value="XM_003681185.1"/>
</dbReference>
<dbReference type="Pfam" id="PF02544">
    <property type="entry name" value="Steroid_dh"/>
    <property type="match status" value="1"/>
</dbReference>
<feature type="transmembrane region" description="Helical" evidence="9">
    <location>
        <begin position="205"/>
        <end position="226"/>
    </location>
</feature>
<evidence type="ECO:0000313" key="12">
    <source>
        <dbReference type="Proteomes" id="UP000005627"/>
    </source>
</evidence>
<keyword evidence="3" id="KW-0444">Lipid biosynthesis</keyword>
<organism evidence="11 12">
    <name type="scientific">Torulaspora delbrueckii</name>
    <name type="common">Yeast</name>
    <name type="synonym">Candida colliculosa</name>
    <dbReference type="NCBI Taxonomy" id="4950"/>
    <lineage>
        <taxon>Eukaryota</taxon>
        <taxon>Fungi</taxon>
        <taxon>Dikarya</taxon>
        <taxon>Ascomycota</taxon>
        <taxon>Saccharomycotina</taxon>
        <taxon>Saccharomycetes</taxon>
        <taxon>Saccharomycetales</taxon>
        <taxon>Saccharomycetaceae</taxon>
        <taxon>Torulaspora</taxon>
    </lineage>
</organism>
<dbReference type="HOGENOM" id="CLU_059260_0_0_1"/>
<dbReference type="InParanoid" id="G8ZTS8"/>
<dbReference type="InterPro" id="IPR001104">
    <property type="entry name" value="3-oxo-5_a-steroid_4-DH_C"/>
</dbReference>
<dbReference type="PROSITE" id="PS50244">
    <property type="entry name" value="S5A_REDUCTASE"/>
    <property type="match status" value="1"/>
</dbReference>
<keyword evidence="7" id="KW-0443">Lipid metabolism</keyword>
<dbReference type="EMBL" id="HE616745">
    <property type="protein sequence ID" value="CCE92022.1"/>
    <property type="molecule type" value="Genomic_DNA"/>
</dbReference>
<dbReference type="AlphaFoldDB" id="G8ZTS8"/>
<evidence type="ECO:0000256" key="1">
    <source>
        <dbReference type="ARBA" id="ARBA00004141"/>
    </source>
</evidence>
<dbReference type="eggNOG" id="KOG1639">
    <property type="taxonomic scope" value="Eukaryota"/>
</dbReference>
<keyword evidence="5 9" id="KW-1133">Transmembrane helix</keyword>
<comment type="similarity">
    <text evidence="2">Belongs to the steroid 5-alpha reductase family.</text>
</comment>
<dbReference type="GeneID" id="11502456"/>
<dbReference type="Proteomes" id="UP000005627">
    <property type="component" value="Chromosome 4"/>
</dbReference>
<comment type="subcellular location">
    <subcellularLocation>
        <location evidence="1">Membrane</location>
        <topology evidence="1">Multi-pass membrane protein</topology>
    </subcellularLocation>
</comment>
<evidence type="ECO:0000256" key="5">
    <source>
        <dbReference type="ARBA" id="ARBA00022989"/>
    </source>
</evidence>
<feature type="transmembrane region" description="Helical" evidence="9">
    <location>
        <begin position="272"/>
        <end position="291"/>
    </location>
</feature>
<reference evidence="11 12" key="1">
    <citation type="journal article" date="2011" name="Proc. Natl. Acad. Sci. U.S.A.">
        <title>Evolutionary erosion of yeast sex chromosomes by mating-type switching accidents.</title>
        <authorList>
            <person name="Gordon J.L."/>
            <person name="Armisen D."/>
            <person name="Proux-Wera E."/>
            <person name="Oheigeartaigh S.S."/>
            <person name="Byrne K.P."/>
            <person name="Wolfe K.H."/>
        </authorList>
    </citation>
    <scope>NUCLEOTIDE SEQUENCE [LARGE SCALE GENOMIC DNA]</scope>
    <source>
        <strain evidence="12">ATCC 10662 / CBS 1146 / NBRC 0425 / NCYC 2629 / NRRL Y-866</strain>
    </source>
</reference>
<dbReference type="GO" id="GO:0005789">
    <property type="term" value="C:endoplasmic reticulum membrane"/>
    <property type="evidence" value="ECO:0007669"/>
    <property type="project" value="EnsemblFungi"/>
</dbReference>
<evidence type="ECO:0000256" key="9">
    <source>
        <dbReference type="SAM" id="Phobius"/>
    </source>
</evidence>
<feature type="transmembrane region" description="Helical" evidence="9">
    <location>
        <begin position="82"/>
        <end position="105"/>
    </location>
</feature>
<dbReference type="GO" id="GO:0042761">
    <property type="term" value="P:very long-chain fatty acid biosynthetic process"/>
    <property type="evidence" value="ECO:0007669"/>
    <property type="project" value="TreeGrafter"/>
</dbReference>
<keyword evidence="6" id="KW-0560">Oxidoreductase</keyword>
<feature type="domain" description="3-oxo-5-alpha-steroid 4-dehydrogenase C-terminal" evidence="10">
    <location>
        <begin position="155"/>
        <end position="310"/>
    </location>
</feature>
<feature type="transmembrane region" description="Helical" evidence="9">
    <location>
        <begin position="166"/>
        <end position="185"/>
    </location>
</feature>
<proteinExistence type="inferred from homology"/>
<sequence length="310" mass="36010">MGFTVKSRSKSLKDTKIADGKGVTLQSLLGEISRQNRSINKNRLRLTYLKEEKQVPVSETFFEEQANLNDVEFFVKDLGPQVSWRLVFVVEYLGPILVHSLFYYLSKCPTLVRKYHSKSVEYNPFMNKLAYTLIMGHYLKREFETLFVHQFSQSTMPLFNIFKNSFHYWVLNGAIAFGYFGYGFIFSNAKLFEAYSTLKLNNLGALVALFTLAECWVAYIHIKLRLWGEAQAKQGNTKKRVPINDGIFALLVAPNYAFESWAWIIFSLIFKLNLFALIFTAVSVAQMYLWAQKKNKRYGTKRAFLIPYIF</sequence>
<evidence type="ECO:0000256" key="7">
    <source>
        <dbReference type="ARBA" id="ARBA00023098"/>
    </source>
</evidence>
<dbReference type="PANTHER" id="PTHR10556:SF28">
    <property type="entry name" value="VERY-LONG-CHAIN ENOYL-COA REDUCTASE"/>
    <property type="match status" value="1"/>
</dbReference>
<dbReference type="FunCoup" id="G8ZTS8">
    <property type="interactions" value="438"/>
</dbReference>
<evidence type="ECO:0000256" key="3">
    <source>
        <dbReference type="ARBA" id="ARBA00022516"/>
    </source>
</evidence>
<gene>
    <name evidence="11" type="primary">TDEL0D04380</name>
    <name evidence="11" type="ORF">TDEL_0D04380</name>
</gene>
<evidence type="ECO:0000256" key="8">
    <source>
        <dbReference type="ARBA" id="ARBA00023136"/>
    </source>
</evidence>
<keyword evidence="12" id="KW-1185">Reference proteome</keyword>
<dbReference type="KEGG" id="tdl:TDEL_0D04380"/>
<evidence type="ECO:0000256" key="2">
    <source>
        <dbReference type="ARBA" id="ARBA00007742"/>
    </source>
</evidence>
<dbReference type="STRING" id="1076872.G8ZTS8"/>
<dbReference type="PANTHER" id="PTHR10556">
    <property type="entry name" value="3-OXO-5-ALPHA-STEROID 4-DEHYDROGENASE"/>
    <property type="match status" value="1"/>
</dbReference>
<evidence type="ECO:0000259" key="10">
    <source>
        <dbReference type="Pfam" id="PF02544"/>
    </source>
</evidence>
<protein>
    <recommendedName>
        <fullName evidence="10">3-oxo-5-alpha-steroid 4-dehydrogenase C-terminal domain-containing protein</fullName>
    </recommendedName>
</protein>
<dbReference type="GO" id="GO:0016627">
    <property type="term" value="F:oxidoreductase activity, acting on the CH-CH group of donors"/>
    <property type="evidence" value="ECO:0007669"/>
    <property type="project" value="InterPro"/>
</dbReference>
<evidence type="ECO:0000313" key="11">
    <source>
        <dbReference type="EMBL" id="CCE92022.1"/>
    </source>
</evidence>
<keyword evidence="4 9" id="KW-0812">Transmembrane</keyword>
<evidence type="ECO:0000256" key="6">
    <source>
        <dbReference type="ARBA" id="ARBA00023002"/>
    </source>
</evidence>
<name>G8ZTS8_TORDE</name>